<keyword evidence="3" id="KW-1185">Reference proteome</keyword>
<gene>
    <name evidence="2" type="ORF">OV287_37610</name>
</gene>
<accession>A0ABT4AEY8</accession>
<protein>
    <submittedName>
        <fullName evidence="2">SMI1/KNR4 family protein</fullName>
    </submittedName>
</protein>
<dbReference type="InterPro" id="IPR018958">
    <property type="entry name" value="Knr4/Smi1-like_dom"/>
</dbReference>
<evidence type="ECO:0000259" key="1">
    <source>
        <dbReference type="SMART" id="SM00860"/>
    </source>
</evidence>
<organism evidence="2 3">
    <name type="scientific">Archangium lansingense</name>
    <dbReference type="NCBI Taxonomy" id="2995310"/>
    <lineage>
        <taxon>Bacteria</taxon>
        <taxon>Pseudomonadati</taxon>
        <taxon>Myxococcota</taxon>
        <taxon>Myxococcia</taxon>
        <taxon>Myxococcales</taxon>
        <taxon>Cystobacterineae</taxon>
        <taxon>Archangiaceae</taxon>
        <taxon>Archangium</taxon>
    </lineage>
</organism>
<evidence type="ECO:0000313" key="3">
    <source>
        <dbReference type="Proteomes" id="UP001207654"/>
    </source>
</evidence>
<dbReference type="RefSeq" id="WP_267538859.1">
    <property type="nucleotide sequence ID" value="NZ_JAPNKA010000001.1"/>
</dbReference>
<comment type="caution">
    <text evidence="2">The sequence shown here is derived from an EMBL/GenBank/DDBJ whole genome shotgun (WGS) entry which is preliminary data.</text>
</comment>
<dbReference type="SMART" id="SM00860">
    <property type="entry name" value="SMI1_KNR4"/>
    <property type="match status" value="1"/>
</dbReference>
<reference evidence="2 3" key="1">
    <citation type="submission" date="2022-11" db="EMBL/GenBank/DDBJ databases">
        <title>Minimal conservation of predation-associated metabolite biosynthetic gene clusters underscores biosynthetic potential of Myxococcota including descriptions for ten novel species: Archangium lansinium sp. nov., Myxococcus landrumus sp. nov., Nannocystis bai.</title>
        <authorList>
            <person name="Ahearne A."/>
            <person name="Stevens C."/>
            <person name="Phillips K."/>
        </authorList>
    </citation>
    <scope>NUCLEOTIDE SEQUENCE [LARGE SCALE GENOMIC DNA]</scope>
    <source>
        <strain evidence="2 3">MIWBW</strain>
    </source>
</reference>
<dbReference type="Proteomes" id="UP001207654">
    <property type="component" value="Unassembled WGS sequence"/>
</dbReference>
<name>A0ABT4AEY8_9BACT</name>
<sequence>MSSPQTNRMEQLISAIARYHPSFHTEIEGCSPEEIERLQALVGQPLPEPYVEFLRVMGRRMGGMSFQDGDFRIETLIRHYSSEEADRDSPPAIGISRYGPYGNSREIYERPIELSQDEDSGEFALTTYPPAERPHEFPESIRVFDLVDPTLYEALFAKAYLQYRWPQFKHQRTLFFDAHSPEEVERGAAILEQLGFERHPESTVVVRYFDRQDATAIISPNPGEPVRLSLAAHDAVQLHHLADELSRRLPPVPASK</sequence>
<feature type="domain" description="Knr4/Smi1-like" evidence="1">
    <location>
        <begin position="29"/>
        <end position="158"/>
    </location>
</feature>
<dbReference type="SUPFAM" id="SSF160631">
    <property type="entry name" value="SMI1/KNR4-like"/>
    <property type="match status" value="1"/>
</dbReference>
<dbReference type="InterPro" id="IPR037883">
    <property type="entry name" value="Knr4/Smi1-like_sf"/>
</dbReference>
<dbReference type="EMBL" id="JAPNKA010000001">
    <property type="protein sequence ID" value="MCY1080185.1"/>
    <property type="molecule type" value="Genomic_DNA"/>
</dbReference>
<proteinExistence type="predicted"/>
<evidence type="ECO:0000313" key="2">
    <source>
        <dbReference type="EMBL" id="MCY1080185.1"/>
    </source>
</evidence>